<feature type="transmembrane region" description="Helical" evidence="8">
    <location>
        <begin position="338"/>
        <end position="363"/>
    </location>
</feature>
<keyword evidence="9" id="KW-0732">Signal</keyword>
<dbReference type="Pfam" id="PF07690">
    <property type="entry name" value="MFS_1"/>
    <property type="match status" value="1"/>
</dbReference>
<dbReference type="Proteomes" id="UP000002257">
    <property type="component" value="Chromosome"/>
</dbReference>
<feature type="transmembrane region" description="Helical" evidence="8">
    <location>
        <begin position="46"/>
        <end position="64"/>
    </location>
</feature>
<dbReference type="eggNOG" id="COG2814">
    <property type="taxonomic scope" value="Bacteria"/>
</dbReference>
<organism evidence="11 12">
    <name type="scientific">Methylocella silvestris (strain DSM 15510 / CIP 108128 / LMG 27833 / NCIMB 13906 / BL2)</name>
    <dbReference type="NCBI Taxonomy" id="395965"/>
    <lineage>
        <taxon>Bacteria</taxon>
        <taxon>Pseudomonadati</taxon>
        <taxon>Pseudomonadota</taxon>
        <taxon>Alphaproteobacteria</taxon>
        <taxon>Hyphomicrobiales</taxon>
        <taxon>Beijerinckiaceae</taxon>
        <taxon>Methylocella</taxon>
    </lineage>
</organism>
<evidence type="ECO:0000256" key="9">
    <source>
        <dbReference type="SAM" id="SignalP"/>
    </source>
</evidence>
<evidence type="ECO:0000256" key="1">
    <source>
        <dbReference type="ARBA" id="ARBA00004651"/>
    </source>
</evidence>
<evidence type="ECO:0000256" key="3">
    <source>
        <dbReference type="ARBA" id="ARBA00022448"/>
    </source>
</evidence>
<keyword evidence="4" id="KW-1003">Cell membrane</keyword>
<dbReference type="HOGENOM" id="CLU_001265_47_0_5"/>
<reference evidence="11 12" key="1">
    <citation type="journal article" date="2010" name="J. Bacteriol.">
        <title>Complete genome sequence of the aerobic facultative methanotroph Methylocella silvestris BL2.</title>
        <authorList>
            <person name="Chen Y."/>
            <person name="Crombie A."/>
            <person name="Rahman M.T."/>
            <person name="Dedysh S.N."/>
            <person name="Liesack W."/>
            <person name="Stott M.B."/>
            <person name="Alam M."/>
            <person name="Theisen A.R."/>
            <person name="Murrell J.C."/>
            <person name="Dunfield P.F."/>
        </authorList>
    </citation>
    <scope>NUCLEOTIDE SEQUENCE [LARGE SCALE GENOMIC DNA]</scope>
    <source>
        <strain evidence="12">DSM 15510 / CIP 108128 / LMG 27833 / NCIMB 13906 / BL2</strain>
    </source>
</reference>
<sequence>MRIKPSSATFTLLLGLLAAVPSFGLDMSLPALAATGADLDASASDVGLTISAFMLSLAAAPLVYGPASDYLGRKPVVIFGCALFVVASIGCAVAQSLSALLTWRLVQGAGAAGTTITLAIIRDLFDAQAARAKTSYVIIAINTVPMVAPTAGAALLTLGGWRLIYTALLVVGLIVLLAVSLGFRESARIDPAGRLTPSVIARNYFRVLTHRICLGYILVNASAFAAIFAYASGSSLFFINVVGLRPDVYGLIFGASAAAVMGGAFLDGRLLARGISPFYPLMIGLALLAVCAIGLLAMTLAGWMPLPLVISLMIAAAFAFGLVTPNAMNGAMQPLPQIAGAAGAAAGSIQILAGAVSSGVVAICFDGHSALSMTAVMASCSILALACYLLIARPAERVALSP</sequence>
<feature type="domain" description="Major facilitator superfamily (MFS) profile" evidence="10">
    <location>
        <begin position="10"/>
        <end position="396"/>
    </location>
</feature>
<dbReference type="EMBL" id="CP001280">
    <property type="protein sequence ID" value="ACK52780.1"/>
    <property type="molecule type" value="Genomic_DNA"/>
</dbReference>
<dbReference type="InterPro" id="IPR020846">
    <property type="entry name" value="MFS_dom"/>
</dbReference>
<keyword evidence="12" id="KW-1185">Reference proteome</keyword>
<feature type="transmembrane region" description="Helical" evidence="8">
    <location>
        <begin position="306"/>
        <end position="326"/>
    </location>
</feature>
<keyword evidence="3 8" id="KW-0813">Transport</keyword>
<feature type="chain" id="PRO_5002868594" description="Bcr/CflA family efflux transporter" evidence="9">
    <location>
        <begin position="34"/>
        <end position="402"/>
    </location>
</feature>
<keyword evidence="8" id="KW-0997">Cell inner membrane</keyword>
<dbReference type="STRING" id="395965.Msil_3899"/>
<keyword evidence="6 8" id="KW-1133">Transmembrane helix</keyword>
<protein>
    <recommendedName>
        <fullName evidence="8">Bcr/CflA family efflux transporter</fullName>
    </recommendedName>
</protein>
<feature type="transmembrane region" description="Helical" evidence="8">
    <location>
        <begin position="204"/>
        <end position="228"/>
    </location>
</feature>
<evidence type="ECO:0000256" key="5">
    <source>
        <dbReference type="ARBA" id="ARBA00022692"/>
    </source>
</evidence>
<keyword evidence="7 8" id="KW-0472">Membrane</keyword>
<evidence type="ECO:0000259" key="10">
    <source>
        <dbReference type="PROSITE" id="PS50850"/>
    </source>
</evidence>
<evidence type="ECO:0000313" key="12">
    <source>
        <dbReference type="Proteomes" id="UP000002257"/>
    </source>
</evidence>
<comment type="similarity">
    <text evidence="2 8">Belongs to the major facilitator superfamily. Bcr/CmlA family.</text>
</comment>
<dbReference type="InterPro" id="IPR036259">
    <property type="entry name" value="MFS_trans_sf"/>
</dbReference>
<dbReference type="GO" id="GO:1990961">
    <property type="term" value="P:xenobiotic detoxification by transmembrane export across the plasma membrane"/>
    <property type="evidence" value="ECO:0007669"/>
    <property type="project" value="InterPro"/>
</dbReference>
<dbReference type="PANTHER" id="PTHR23502">
    <property type="entry name" value="MAJOR FACILITATOR SUPERFAMILY"/>
    <property type="match status" value="1"/>
</dbReference>
<dbReference type="SUPFAM" id="SSF103473">
    <property type="entry name" value="MFS general substrate transporter"/>
    <property type="match status" value="1"/>
</dbReference>
<feature type="transmembrane region" description="Helical" evidence="8">
    <location>
        <begin position="105"/>
        <end position="125"/>
    </location>
</feature>
<dbReference type="RefSeq" id="WP_012592848.1">
    <property type="nucleotide sequence ID" value="NC_011666.1"/>
</dbReference>
<evidence type="ECO:0000256" key="6">
    <source>
        <dbReference type="ARBA" id="ARBA00022989"/>
    </source>
</evidence>
<feature type="signal peptide" evidence="9">
    <location>
        <begin position="1"/>
        <end position="33"/>
    </location>
</feature>
<dbReference type="InterPro" id="IPR004812">
    <property type="entry name" value="Efflux_drug-R_Bcr/CmlA"/>
</dbReference>
<dbReference type="CDD" id="cd17320">
    <property type="entry name" value="MFS_MdfA_MDR_like"/>
    <property type="match status" value="1"/>
</dbReference>
<comment type="subcellular location">
    <subcellularLocation>
        <location evidence="8">Cell inner membrane</location>
        <topology evidence="8">Multi-pass membrane protein</topology>
    </subcellularLocation>
    <subcellularLocation>
        <location evidence="1">Cell membrane</location>
        <topology evidence="1">Multi-pass membrane protein</topology>
    </subcellularLocation>
</comment>
<evidence type="ECO:0000313" key="11">
    <source>
        <dbReference type="EMBL" id="ACK52780.1"/>
    </source>
</evidence>
<dbReference type="PROSITE" id="PS50850">
    <property type="entry name" value="MFS"/>
    <property type="match status" value="1"/>
</dbReference>
<proteinExistence type="inferred from homology"/>
<feature type="transmembrane region" description="Helical" evidence="8">
    <location>
        <begin position="137"/>
        <end position="157"/>
    </location>
</feature>
<dbReference type="AlphaFoldDB" id="B8EMV1"/>
<accession>B8EMV1</accession>
<dbReference type="GO" id="GO:0005886">
    <property type="term" value="C:plasma membrane"/>
    <property type="evidence" value="ECO:0007669"/>
    <property type="project" value="UniProtKB-SubCell"/>
</dbReference>
<dbReference type="Gene3D" id="1.20.1720.10">
    <property type="entry name" value="Multidrug resistance protein D"/>
    <property type="match status" value="1"/>
</dbReference>
<feature type="transmembrane region" description="Helical" evidence="8">
    <location>
        <begin position="163"/>
        <end position="183"/>
    </location>
</feature>
<dbReference type="OrthoDB" id="9800416at2"/>
<feature type="transmembrane region" description="Helical" evidence="8">
    <location>
        <begin position="278"/>
        <end position="300"/>
    </location>
</feature>
<dbReference type="NCBIfam" id="TIGR00710">
    <property type="entry name" value="efflux_Bcr_CflA"/>
    <property type="match status" value="1"/>
</dbReference>
<evidence type="ECO:0000256" key="4">
    <source>
        <dbReference type="ARBA" id="ARBA00022475"/>
    </source>
</evidence>
<name>B8EMV1_METSB</name>
<feature type="transmembrane region" description="Helical" evidence="8">
    <location>
        <begin position="248"/>
        <end position="266"/>
    </location>
</feature>
<feature type="transmembrane region" description="Helical" evidence="8">
    <location>
        <begin position="76"/>
        <end position="99"/>
    </location>
</feature>
<dbReference type="PANTHER" id="PTHR23502:SF132">
    <property type="entry name" value="POLYAMINE TRANSPORTER 2-RELATED"/>
    <property type="match status" value="1"/>
</dbReference>
<evidence type="ECO:0000256" key="7">
    <source>
        <dbReference type="ARBA" id="ARBA00023136"/>
    </source>
</evidence>
<evidence type="ECO:0000256" key="2">
    <source>
        <dbReference type="ARBA" id="ARBA00006236"/>
    </source>
</evidence>
<gene>
    <name evidence="11" type="ordered locus">Msil_3899</name>
</gene>
<feature type="transmembrane region" description="Helical" evidence="8">
    <location>
        <begin position="369"/>
        <end position="391"/>
    </location>
</feature>
<keyword evidence="5 8" id="KW-0812">Transmembrane</keyword>
<dbReference type="GO" id="GO:0042910">
    <property type="term" value="F:xenobiotic transmembrane transporter activity"/>
    <property type="evidence" value="ECO:0007669"/>
    <property type="project" value="InterPro"/>
</dbReference>
<dbReference type="KEGG" id="msl:Msil_3899"/>
<comment type="caution">
    <text evidence="8">Lacks conserved residue(s) required for the propagation of feature annotation.</text>
</comment>
<dbReference type="InterPro" id="IPR011701">
    <property type="entry name" value="MFS"/>
</dbReference>
<evidence type="ECO:0000256" key="8">
    <source>
        <dbReference type="RuleBase" id="RU365088"/>
    </source>
</evidence>